<evidence type="ECO:0000259" key="6">
    <source>
        <dbReference type="PROSITE" id="PS50016"/>
    </source>
</evidence>
<keyword evidence="3" id="KW-0862">Zinc</keyword>
<protein>
    <recommendedName>
        <fullName evidence="10">PHD-type domain-containing protein</fullName>
    </recommendedName>
</protein>
<dbReference type="PROSITE" id="PS50089">
    <property type="entry name" value="ZF_RING_2"/>
    <property type="match status" value="1"/>
</dbReference>
<feature type="coiled-coil region" evidence="5">
    <location>
        <begin position="123"/>
        <end position="192"/>
    </location>
</feature>
<evidence type="ECO:0000256" key="1">
    <source>
        <dbReference type="ARBA" id="ARBA00022723"/>
    </source>
</evidence>
<evidence type="ECO:0000256" key="3">
    <source>
        <dbReference type="ARBA" id="ARBA00022833"/>
    </source>
</evidence>
<dbReference type="SMART" id="SM00249">
    <property type="entry name" value="PHD"/>
    <property type="match status" value="1"/>
</dbReference>
<dbReference type="Gene3D" id="3.30.40.10">
    <property type="entry name" value="Zinc/RING finger domain, C3HC4 (zinc finger)"/>
    <property type="match status" value="1"/>
</dbReference>
<evidence type="ECO:0000256" key="4">
    <source>
        <dbReference type="PROSITE-ProRule" id="PRU00175"/>
    </source>
</evidence>
<name>A0A9N9WG37_9NEOP</name>
<dbReference type="PROSITE" id="PS50016">
    <property type="entry name" value="ZF_PHD_2"/>
    <property type="match status" value="1"/>
</dbReference>
<keyword evidence="2 4" id="KW-0863">Zinc-finger</keyword>
<dbReference type="InterPro" id="IPR019786">
    <property type="entry name" value="Zinc_finger_PHD-type_CS"/>
</dbReference>
<keyword evidence="9" id="KW-1185">Reference proteome</keyword>
<evidence type="ECO:0008006" key="10">
    <source>
        <dbReference type="Google" id="ProtNLM"/>
    </source>
</evidence>
<dbReference type="AlphaFoldDB" id="A0A9N9WG37"/>
<reference evidence="8" key="1">
    <citation type="submission" date="2021-12" db="EMBL/GenBank/DDBJ databases">
        <authorList>
            <person name="King R."/>
        </authorList>
    </citation>
    <scope>NUCLEOTIDE SEQUENCE</scope>
</reference>
<dbReference type="EMBL" id="OU893336">
    <property type="protein sequence ID" value="CAG9793567.1"/>
    <property type="molecule type" value="Genomic_DNA"/>
</dbReference>
<gene>
    <name evidence="8" type="ORF">DIATSA_LOCUS10994</name>
</gene>
<feature type="domain" description="RING-type" evidence="7">
    <location>
        <begin position="3"/>
        <end position="51"/>
    </location>
</feature>
<evidence type="ECO:0000259" key="7">
    <source>
        <dbReference type="PROSITE" id="PS50089"/>
    </source>
</evidence>
<feature type="domain" description="PHD-type" evidence="6">
    <location>
        <begin position="1"/>
        <end position="53"/>
    </location>
</feature>
<dbReference type="InterPro" id="IPR011011">
    <property type="entry name" value="Znf_FYVE_PHD"/>
</dbReference>
<dbReference type="PROSITE" id="PS01359">
    <property type="entry name" value="ZF_PHD_1"/>
    <property type="match status" value="1"/>
</dbReference>
<dbReference type="InterPro" id="IPR001965">
    <property type="entry name" value="Znf_PHD"/>
</dbReference>
<organism evidence="8 9">
    <name type="scientific">Diatraea saccharalis</name>
    <name type="common">sugarcane borer</name>
    <dbReference type="NCBI Taxonomy" id="40085"/>
    <lineage>
        <taxon>Eukaryota</taxon>
        <taxon>Metazoa</taxon>
        <taxon>Ecdysozoa</taxon>
        <taxon>Arthropoda</taxon>
        <taxon>Hexapoda</taxon>
        <taxon>Insecta</taxon>
        <taxon>Pterygota</taxon>
        <taxon>Neoptera</taxon>
        <taxon>Endopterygota</taxon>
        <taxon>Lepidoptera</taxon>
        <taxon>Glossata</taxon>
        <taxon>Ditrysia</taxon>
        <taxon>Pyraloidea</taxon>
        <taxon>Crambidae</taxon>
        <taxon>Crambinae</taxon>
        <taxon>Diatraea</taxon>
    </lineage>
</organism>
<dbReference type="InterPro" id="IPR057251">
    <property type="entry name" value="FP_C"/>
</dbReference>
<dbReference type="InterPro" id="IPR001841">
    <property type="entry name" value="Znf_RING"/>
</dbReference>
<accession>A0A9N9WG37</accession>
<dbReference type="InterPro" id="IPR019787">
    <property type="entry name" value="Znf_PHD-finger"/>
</dbReference>
<proteinExistence type="predicted"/>
<evidence type="ECO:0000256" key="2">
    <source>
        <dbReference type="ARBA" id="ARBA00022771"/>
    </source>
</evidence>
<keyword evidence="5" id="KW-0175">Coiled coil</keyword>
<evidence type="ECO:0000256" key="5">
    <source>
        <dbReference type="SAM" id="Coils"/>
    </source>
</evidence>
<reference evidence="8" key="2">
    <citation type="submission" date="2022-10" db="EMBL/GenBank/DDBJ databases">
        <authorList>
            <consortium name="ENA_rothamsted_submissions"/>
            <consortium name="culmorum"/>
            <person name="King R."/>
        </authorList>
    </citation>
    <scope>NUCLEOTIDE SEQUENCE</scope>
</reference>
<dbReference type="GO" id="GO:0008270">
    <property type="term" value="F:zinc ion binding"/>
    <property type="evidence" value="ECO:0007669"/>
    <property type="project" value="UniProtKB-KW"/>
</dbReference>
<evidence type="ECO:0000313" key="8">
    <source>
        <dbReference type="EMBL" id="CAG9793567.1"/>
    </source>
</evidence>
<dbReference type="CDD" id="cd15489">
    <property type="entry name" value="PHD_SF"/>
    <property type="match status" value="1"/>
</dbReference>
<dbReference type="Pfam" id="PF25298">
    <property type="entry name" value="Baculo_FP_2nd"/>
    <property type="match status" value="1"/>
</dbReference>
<sequence>MNCSGCLNIITDPDSMVTCSKCRVSFHNSCVASSLEGIVKDQTTWMCPACKPKRGNADGTPVRTSNPLKLAHEPNVTVRSKKGVAAASPVNMETDGPVTSIEVRSIIRSEIAALTKHLNETLAQYVNKELKSIKAEIEQVKESMNFMNDKYEEIKSDISTKFMAIHELQKENEQLKIAFKDMNLRLDVMEQQSRSSNVEIQCLPEHKGENLVSTVMNIGKVISCSIAESNIHRVTRIAKLNASSNRPKSIIVQFNSPRIRDSFLAASIKFNKNKKPEDRLNSSLIGIGGKRENVYIVDHLSPKNKSLHAAARLKAKELSYRYVWVRKGRIYMRKTEDSDYIYIKDTDMLGRLV</sequence>
<evidence type="ECO:0000313" key="9">
    <source>
        <dbReference type="Proteomes" id="UP001153714"/>
    </source>
</evidence>
<keyword evidence="1" id="KW-0479">Metal-binding</keyword>
<dbReference type="OrthoDB" id="8196581at2759"/>
<dbReference type="InterPro" id="IPR013083">
    <property type="entry name" value="Znf_RING/FYVE/PHD"/>
</dbReference>
<dbReference type="Pfam" id="PF00628">
    <property type="entry name" value="PHD"/>
    <property type="match status" value="1"/>
</dbReference>
<dbReference type="SUPFAM" id="SSF57903">
    <property type="entry name" value="FYVE/PHD zinc finger"/>
    <property type="match status" value="1"/>
</dbReference>
<dbReference type="Proteomes" id="UP001153714">
    <property type="component" value="Chromosome 5"/>
</dbReference>